<dbReference type="EMBL" id="UOGJ01000009">
    <property type="protein sequence ID" value="VAX34835.1"/>
    <property type="molecule type" value="Genomic_DNA"/>
</dbReference>
<proteinExistence type="predicted"/>
<sequence>MKILFDTSVFVAAIVSSHPKHTQAFLWLRRAKEGDFELYVAEHSLAELYAVLTTLPIKPRIFPSVAQKLIQG</sequence>
<dbReference type="Gene3D" id="3.40.50.1010">
    <property type="entry name" value="5'-nuclease"/>
    <property type="match status" value="1"/>
</dbReference>
<dbReference type="InterPro" id="IPR002716">
    <property type="entry name" value="PIN_dom"/>
</dbReference>
<name>A0A3B1DSN7_9ZZZZ</name>
<organism evidence="2">
    <name type="scientific">hydrothermal vent metagenome</name>
    <dbReference type="NCBI Taxonomy" id="652676"/>
    <lineage>
        <taxon>unclassified sequences</taxon>
        <taxon>metagenomes</taxon>
        <taxon>ecological metagenomes</taxon>
    </lineage>
</organism>
<evidence type="ECO:0000259" key="1">
    <source>
        <dbReference type="Pfam" id="PF13470"/>
    </source>
</evidence>
<dbReference type="SUPFAM" id="SSF88723">
    <property type="entry name" value="PIN domain-like"/>
    <property type="match status" value="1"/>
</dbReference>
<reference evidence="2" key="1">
    <citation type="submission" date="2018-06" db="EMBL/GenBank/DDBJ databases">
        <authorList>
            <person name="Zhirakovskaya E."/>
        </authorList>
    </citation>
    <scope>NUCLEOTIDE SEQUENCE</scope>
</reference>
<accession>A0A3B1DSN7</accession>
<feature type="domain" description="PIN" evidence="1">
    <location>
        <begin position="2"/>
        <end position="68"/>
    </location>
</feature>
<dbReference type="InterPro" id="IPR029060">
    <property type="entry name" value="PIN-like_dom_sf"/>
</dbReference>
<evidence type="ECO:0000313" key="2">
    <source>
        <dbReference type="EMBL" id="VAX34835.1"/>
    </source>
</evidence>
<dbReference type="Pfam" id="PF13470">
    <property type="entry name" value="PIN_3"/>
    <property type="match status" value="1"/>
</dbReference>
<protein>
    <recommendedName>
        <fullName evidence="1">PIN domain-containing protein</fullName>
    </recommendedName>
</protein>
<dbReference type="AlphaFoldDB" id="A0A3B1DSN7"/>
<gene>
    <name evidence="2" type="ORF">MNBD_UNCLBAC01-1474</name>
</gene>